<dbReference type="AlphaFoldDB" id="C4WNU6"/>
<accession>C4WNU6</accession>
<proteinExistence type="predicted"/>
<name>C4WNU6_9HYPH</name>
<sequence>MAAGLNMGDGLPMLSLLSTLLFKGQDFGKTVLKLHPESSRAYP</sequence>
<protein>
    <submittedName>
        <fullName evidence="1">Uncharacterized protein</fullName>
    </submittedName>
</protein>
<dbReference type="HOGENOM" id="CLU_3236815_0_0_5"/>
<comment type="caution">
    <text evidence="1">The sequence shown here is derived from an EMBL/GenBank/DDBJ whole genome shotgun (WGS) entry which is preliminary data.</text>
</comment>
<reference evidence="1 2" key="1">
    <citation type="submission" date="2009-05" db="EMBL/GenBank/DDBJ databases">
        <authorList>
            <person name="Setubal J.C."/>
            <person name="Boyle S."/>
            <person name="Crasta O.R."/>
            <person name="Gillespie J.J."/>
            <person name="Kenyon R.W."/>
            <person name="Lu J."/>
            <person name="Mane S."/>
            <person name="Nagrani S."/>
            <person name="Shallom J.M."/>
            <person name="Shallom S."/>
            <person name="Shukla M."/>
            <person name="Snyder E.E."/>
            <person name="Sobral B.W."/>
            <person name="Wattam A.R."/>
            <person name="Will R."/>
            <person name="Williams K."/>
            <person name="Yoo H."/>
            <person name="Munk C."/>
            <person name="Tapia R."/>
            <person name="Green L."/>
            <person name="Rogers Y."/>
            <person name="Detter J.C."/>
            <person name="Bruce D."/>
            <person name="Brettin T.S."/>
            <person name="Tsolis R."/>
        </authorList>
    </citation>
    <scope>NUCLEOTIDE SEQUENCE [LARGE SCALE GENOMIC DNA]</scope>
    <source>
        <strain evidence="1 2">LMG 3301</strain>
    </source>
</reference>
<evidence type="ECO:0000313" key="1">
    <source>
        <dbReference type="EMBL" id="EEQ94023.1"/>
    </source>
</evidence>
<dbReference type="EMBL" id="ACQA01000002">
    <property type="protein sequence ID" value="EEQ94023.1"/>
    <property type="molecule type" value="Genomic_DNA"/>
</dbReference>
<dbReference type="Proteomes" id="UP000004386">
    <property type="component" value="Unassembled WGS sequence"/>
</dbReference>
<gene>
    <name evidence="1" type="ORF">OINT_2001224</name>
</gene>
<evidence type="ECO:0000313" key="2">
    <source>
        <dbReference type="Proteomes" id="UP000004386"/>
    </source>
</evidence>
<organism evidence="1 2">
    <name type="scientific">Brucella intermedia LMG 3301</name>
    <dbReference type="NCBI Taxonomy" id="641118"/>
    <lineage>
        <taxon>Bacteria</taxon>
        <taxon>Pseudomonadati</taxon>
        <taxon>Pseudomonadota</taxon>
        <taxon>Alphaproteobacteria</taxon>
        <taxon>Hyphomicrobiales</taxon>
        <taxon>Brucellaceae</taxon>
        <taxon>Brucella/Ochrobactrum group</taxon>
        <taxon>Brucella</taxon>
    </lineage>
</organism>